<feature type="region of interest" description="Disordered" evidence="2">
    <location>
        <begin position="422"/>
        <end position="482"/>
    </location>
</feature>
<dbReference type="Proteomes" id="UP000214365">
    <property type="component" value="Unassembled WGS sequence"/>
</dbReference>
<dbReference type="OrthoDB" id="2536795at2759"/>
<dbReference type="GO" id="GO:0006355">
    <property type="term" value="P:regulation of DNA-templated transcription"/>
    <property type="evidence" value="ECO:0007669"/>
    <property type="project" value="InterPro"/>
</dbReference>
<feature type="compositionally biased region" description="Polar residues" evidence="2">
    <location>
        <begin position="1"/>
        <end position="27"/>
    </location>
</feature>
<comment type="caution">
    <text evidence="3">The sequence shown here is derived from an EMBL/GenBank/DDBJ whole genome shotgun (WGS) entry which is preliminary data.</text>
</comment>
<feature type="compositionally biased region" description="Acidic residues" evidence="2">
    <location>
        <begin position="604"/>
        <end position="616"/>
    </location>
</feature>
<gene>
    <name evidence="3" type="ORF">UA08_00629</name>
</gene>
<proteinExistence type="predicted"/>
<name>A0A225BEI5_TALAT</name>
<keyword evidence="1" id="KW-0175">Coiled coil</keyword>
<feature type="region of interest" description="Disordered" evidence="2">
    <location>
        <begin position="662"/>
        <end position="701"/>
    </location>
</feature>
<dbReference type="GO" id="GO:0005737">
    <property type="term" value="C:cytoplasm"/>
    <property type="evidence" value="ECO:0007669"/>
    <property type="project" value="InterPro"/>
</dbReference>
<dbReference type="RefSeq" id="XP_020124568.1">
    <property type="nucleotide sequence ID" value="XM_020260456.1"/>
</dbReference>
<dbReference type="AlphaFoldDB" id="A0A225BEI5"/>
<dbReference type="GeneID" id="31000384"/>
<feature type="compositionally biased region" description="Polar residues" evidence="2">
    <location>
        <begin position="466"/>
        <end position="482"/>
    </location>
</feature>
<evidence type="ECO:0000313" key="3">
    <source>
        <dbReference type="EMBL" id="OKL64447.1"/>
    </source>
</evidence>
<organism evidence="3 4">
    <name type="scientific">Talaromyces atroroseus</name>
    <dbReference type="NCBI Taxonomy" id="1441469"/>
    <lineage>
        <taxon>Eukaryota</taxon>
        <taxon>Fungi</taxon>
        <taxon>Dikarya</taxon>
        <taxon>Ascomycota</taxon>
        <taxon>Pezizomycotina</taxon>
        <taxon>Eurotiomycetes</taxon>
        <taxon>Eurotiomycetidae</taxon>
        <taxon>Eurotiales</taxon>
        <taxon>Trichocomaceae</taxon>
        <taxon>Talaromyces</taxon>
        <taxon>Talaromyces sect. Trachyspermi</taxon>
    </lineage>
</organism>
<keyword evidence="4" id="KW-1185">Reference proteome</keyword>
<feature type="compositionally biased region" description="Basic and acidic residues" evidence="2">
    <location>
        <begin position="617"/>
        <end position="627"/>
    </location>
</feature>
<dbReference type="InterPro" id="IPR018554">
    <property type="entry name" value="FRQ"/>
</dbReference>
<feature type="compositionally biased region" description="Polar residues" evidence="2">
    <location>
        <begin position="691"/>
        <end position="701"/>
    </location>
</feature>
<evidence type="ECO:0008006" key="5">
    <source>
        <dbReference type="Google" id="ProtNLM"/>
    </source>
</evidence>
<dbReference type="GO" id="GO:0007623">
    <property type="term" value="P:circadian rhythm"/>
    <property type="evidence" value="ECO:0007669"/>
    <property type="project" value="InterPro"/>
</dbReference>
<feature type="region of interest" description="Disordered" evidence="2">
    <location>
        <begin position="1"/>
        <end position="30"/>
    </location>
</feature>
<dbReference type="Pfam" id="PF09421">
    <property type="entry name" value="FRQ"/>
    <property type="match status" value="2"/>
</dbReference>
<feature type="coiled-coil region" evidence="1">
    <location>
        <begin position="117"/>
        <end position="144"/>
    </location>
</feature>
<sequence>MSTPQAPSTVKSRGSNLLPTDAGTDTNLPGDRVAIQIPHRSLGPSAEEDQRNAESELWFDEANRRVTSQVVGLGDDAPFFLNDTEAAVQSGDNRSSSVPLEDPILSYMHTNDSQRENEELRSIIDDLTLDIKRLKRKIRRYKEKDPPQLRGDKLFDVRTYGLSSRRKRHLEKILQRFADDISVSPQFARNRRRQPLRKSNHVIAMTSLPDEDTRMALVAMLFEQLLCSSAIKVAHQYPLNAKPLPSSWYNLKDILGIIKQIINNVDIDFGRKALKRYSTTLELSTDGYCVRLQANESQNTSSYQKATESLPCQQIPLGQENINSKSRHKASFYVPYTFSTRDSEADDGDAVSMISSSSALTGQASVSSVRGRTSISQLEAQAPSSHDSQGRVTYYKDTSFYIDYSGESFGIVSSQEQEASSRLKGLKRKRKRQGSLELTHDEHTRQTANATADRFSSYANEKDSPKNLSESSSPILSHTEKPLTSVTDGYKTIPREFEASGVGGVVPDDNFAIHVMVEHAPVNITTDPDKQIGNSTKEIEGRGHNSLITSQGFLNHLLNKSAGSRLNDQSKNAFKSCVISGTHENLNSSSLPPATCGFFSSASSDDDSTDDGDNEVEEHYEAEKDASKDYAFKTGMRQAILCDDGESPASMESIEKWSAQVAASLGSDENASSLSERRDTGGSRSHYGRDQGQNRSSVSSC</sequence>
<feature type="region of interest" description="Disordered" evidence="2">
    <location>
        <begin position="598"/>
        <end position="627"/>
    </location>
</feature>
<reference evidence="3 4" key="1">
    <citation type="submission" date="2015-06" db="EMBL/GenBank/DDBJ databases">
        <title>Talaromyces atroroseus IBT 11181 draft genome.</title>
        <authorList>
            <person name="Rasmussen K.B."/>
            <person name="Rasmussen S."/>
            <person name="Petersen B."/>
            <person name="Sicheritz-Ponten T."/>
            <person name="Mortensen U.H."/>
            <person name="Thrane U."/>
        </authorList>
    </citation>
    <scope>NUCLEOTIDE SEQUENCE [LARGE SCALE GENOMIC DNA]</scope>
    <source>
        <strain evidence="3 4">IBT 11181</strain>
    </source>
</reference>
<feature type="compositionally biased region" description="Basic residues" evidence="2">
    <location>
        <begin position="424"/>
        <end position="433"/>
    </location>
</feature>
<evidence type="ECO:0000313" key="4">
    <source>
        <dbReference type="Proteomes" id="UP000214365"/>
    </source>
</evidence>
<dbReference type="GO" id="GO:0005634">
    <property type="term" value="C:nucleus"/>
    <property type="evidence" value="ECO:0007669"/>
    <property type="project" value="InterPro"/>
</dbReference>
<dbReference type="STRING" id="1441469.A0A225BEI5"/>
<evidence type="ECO:0000256" key="2">
    <source>
        <dbReference type="SAM" id="MobiDB-lite"/>
    </source>
</evidence>
<dbReference type="EMBL" id="LFMY01000001">
    <property type="protein sequence ID" value="OKL64447.1"/>
    <property type="molecule type" value="Genomic_DNA"/>
</dbReference>
<protein>
    <recommendedName>
        <fullName evidence="5">Frequency clock protein</fullName>
    </recommendedName>
</protein>
<accession>A0A225BEI5</accession>
<evidence type="ECO:0000256" key="1">
    <source>
        <dbReference type="SAM" id="Coils"/>
    </source>
</evidence>